<evidence type="ECO:0000313" key="2">
    <source>
        <dbReference type="Proteomes" id="UP000500826"/>
    </source>
</evidence>
<accession>A0ABX6P199</accession>
<name>A0ABX6P199_9BURK</name>
<keyword evidence="2" id="KW-1185">Reference proteome</keyword>
<evidence type="ECO:0008006" key="3">
    <source>
        <dbReference type="Google" id="ProtNLM"/>
    </source>
</evidence>
<gene>
    <name evidence="1" type="ORF">HK414_07215</name>
</gene>
<reference evidence="1 2" key="2">
    <citation type="submission" date="2020-05" db="EMBL/GenBank/DDBJ databases">
        <authorList>
            <person name="Khan S.A."/>
            <person name="Jeon C.O."/>
            <person name="Chun B.H."/>
        </authorList>
    </citation>
    <scope>NUCLEOTIDE SEQUENCE [LARGE SCALE GENOMIC DNA]</scope>
    <source>
        <strain evidence="1 2">H242</strain>
    </source>
</reference>
<proteinExistence type="predicted"/>
<organism evidence="1 2">
    <name type="scientific">Ramlibacter terrae</name>
    <dbReference type="NCBI Taxonomy" id="2732511"/>
    <lineage>
        <taxon>Bacteria</taxon>
        <taxon>Pseudomonadati</taxon>
        <taxon>Pseudomonadota</taxon>
        <taxon>Betaproteobacteria</taxon>
        <taxon>Burkholderiales</taxon>
        <taxon>Comamonadaceae</taxon>
        <taxon>Ramlibacter</taxon>
    </lineage>
</organism>
<reference evidence="1 2" key="1">
    <citation type="submission" date="2020-05" db="EMBL/GenBank/DDBJ databases">
        <title>Ramlibacter rhizophilus sp. nov., isolated from rhizosphere soil of national flower Mugunghwa from South Korea.</title>
        <authorList>
            <person name="Zheng-Fei Y."/>
            <person name="Huan T."/>
        </authorList>
    </citation>
    <scope>NUCLEOTIDE SEQUENCE [LARGE SCALE GENOMIC DNA]</scope>
    <source>
        <strain evidence="1 2">H242</strain>
    </source>
</reference>
<protein>
    <recommendedName>
        <fullName evidence="3">MarR family transcriptional regulator</fullName>
    </recommendedName>
</protein>
<sequence length="110" mass="12341">MRRLFGVGRGTAETDAARAPTAFDAAAAAPAVDLIYRLRSWPELPETGRTADIYRIFSVMSQRPVNRQWILARSRMAPEQLDQLLLMLEAEGVLEVIDPRRFAGREALQS</sequence>
<dbReference type="Proteomes" id="UP000500826">
    <property type="component" value="Chromosome"/>
</dbReference>
<evidence type="ECO:0000313" key="1">
    <source>
        <dbReference type="EMBL" id="QJW83865.1"/>
    </source>
</evidence>
<dbReference type="EMBL" id="CP053418">
    <property type="protein sequence ID" value="QJW83865.1"/>
    <property type="molecule type" value="Genomic_DNA"/>
</dbReference>